<proteinExistence type="inferred from homology"/>
<dbReference type="OrthoDB" id="6123450at2759"/>
<keyword evidence="5" id="KW-1185">Reference proteome</keyword>
<comment type="caution">
    <text evidence="4">The sequence shown here is derived from an EMBL/GenBank/DDBJ whole genome shotgun (WGS) entry which is preliminary data.</text>
</comment>
<reference evidence="4" key="1">
    <citation type="submission" date="2022-11" db="EMBL/GenBank/DDBJ databases">
        <authorList>
            <person name="Kikuchi T."/>
        </authorList>
    </citation>
    <scope>NUCLEOTIDE SEQUENCE</scope>
    <source>
        <strain evidence="4">PS1010</strain>
    </source>
</reference>
<dbReference type="GO" id="GO:0005524">
    <property type="term" value="F:ATP binding"/>
    <property type="evidence" value="ECO:0007669"/>
    <property type="project" value="InterPro"/>
</dbReference>
<dbReference type="InterPro" id="IPR002192">
    <property type="entry name" value="PPDK_AMP/ATP-bd"/>
</dbReference>
<dbReference type="Gene3D" id="3.30.1490.20">
    <property type="entry name" value="ATP-grasp fold, A domain"/>
    <property type="match status" value="1"/>
</dbReference>
<dbReference type="InterPro" id="IPR051549">
    <property type="entry name" value="PEP_Utilizing_Enz"/>
</dbReference>
<sequence length="1181" mass="134751">MIFLFFIYYLYYPIFWILKWLNPAKKFTAPTSRLKDIIQPKKEEWEYDQLDANQVLTFSGSSASDGIIFIQIVRLAENVCWSKIYVSENGVNYSGEFEGRCEEGSRKIICGPLLVDMRIPFRRWRVNFRGHLMSTSNFEKTFLSISGWWKPLTNARFFYSNTSLQSFSKIIEKSKYNFFNNLKTIENYRRSKVFHQMGELHLELRIAKDQIIENRYRGLREKTSLDEITTSTQISSYLNDGTSFTYLSSSEIDHGIFFKSDHRVFSTNLQNIKSLNESNMLPIVFTFSSELPFEIRKNVDLAGKFDYKRPDNKMINITLIKINSGLSRGFAFVTRTSETLQPYPDIKLESFPEYHASELERNTLVLPFAHRACQDKAITNEYYVPVGIVVSTTAFDKHVQLNPKIREVIQKLDESSNDAIEIGISLEKLFIESEISEELKSKILELLPPAEFYAVRSSAVGEDGADLSSAGQLESYLDTVKEDIFKKLKLCWASNFRREVLNYRRNHGQQLNPSMAVVIQEMNRNGVAGVLFTANPVKIDRSDMVINALKGSGELIVSGIETPDEIHFDRLNNQITTSSENCCLSDNEIRQLCKVGEYLERVFGRAQDIEFVYQDGKVNIVQSRDITGLDKETNFEMYYELDTPTFTDKEILSNGNVGEVFPAPLTAMESDHMCILFDKILMSLSIEDLNDRNSCHITTAFALHHHKVFMNFGEMMLRTWEACKNDRIIEIVVAGERLFDEKMFEQSAQRFGKAPKTLDIRRLLNMLYIVFVSSYKSLDIMKEASKRCAELIPSSNCTVEQAIKSYEKQIDPWFDATMNHAKLSSFSSFTYVISGMLIRGSEKGDLNEDNISDFANVFSNNSRTDVISADVPNSLKKLAAAIKSDNLENEFLGETESNDALRIMRKGRENIGAIGEELYLDAKSWAENTDLLVHTIKSMLTCGETVQKNIENEDDIINNLKCKPQGLRRTMLKYFIGQTHRGVAFRETSKNHLVSSVHSVRQTCRIIGQKLFEKGYLPEPNLWAHLTMDEIKELNLTRKPELVTRAKRRQQIAGKFEGLQFPLITHGHMNPIKEDEIIDRTASLSLTGTTVCEGKVTARARVAKTLEEATETLPGRDSHHSIHRHHGIVTEIGGLLSHGAVVAREYGLPSLIAVRNATQHFKTGDLVELDSIKGVIIRLQE</sequence>
<dbReference type="Pfam" id="PF00391">
    <property type="entry name" value="PEP-utilizers"/>
    <property type="match status" value="1"/>
</dbReference>
<organism evidence="4 5">
    <name type="scientific">Caenorhabditis angaria</name>
    <dbReference type="NCBI Taxonomy" id="860376"/>
    <lineage>
        <taxon>Eukaryota</taxon>
        <taxon>Metazoa</taxon>
        <taxon>Ecdysozoa</taxon>
        <taxon>Nematoda</taxon>
        <taxon>Chromadorea</taxon>
        <taxon>Rhabditida</taxon>
        <taxon>Rhabditina</taxon>
        <taxon>Rhabditomorpha</taxon>
        <taxon>Rhabditoidea</taxon>
        <taxon>Rhabditidae</taxon>
        <taxon>Peloderinae</taxon>
        <taxon>Caenorhabditis</taxon>
    </lineage>
</organism>
<dbReference type="InterPro" id="IPR013815">
    <property type="entry name" value="ATP_grasp_subdomain_1"/>
</dbReference>
<gene>
    <name evidence="4" type="ORF">CAMP_LOCUS15828</name>
</gene>
<dbReference type="PANTHER" id="PTHR43615">
    <property type="entry name" value="PHOSPHOENOLPYRUVATE SYNTHASE-RELATED"/>
    <property type="match status" value="1"/>
</dbReference>
<evidence type="ECO:0000313" key="5">
    <source>
        <dbReference type="Proteomes" id="UP001152747"/>
    </source>
</evidence>
<feature type="domain" description="Pyruvate phosphate dikinase AMP/ATP-binding" evidence="3">
    <location>
        <begin position="384"/>
        <end position="575"/>
    </location>
</feature>
<evidence type="ECO:0000259" key="3">
    <source>
        <dbReference type="Pfam" id="PF01326"/>
    </source>
</evidence>
<dbReference type="InterPro" id="IPR008279">
    <property type="entry name" value="PEP-util_enz_mobile_dom"/>
</dbReference>
<dbReference type="GO" id="GO:0016301">
    <property type="term" value="F:kinase activity"/>
    <property type="evidence" value="ECO:0007669"/>
    <property type="project" value="InterPro"/>
</dbReference>
<evidence type="ECO:0008006" key="6">
    <source>
        <dbReference type="Google" id="ProtNLM"/>
    </source>
</evidence>
<dbReference type="Pfam" id="PF01326">
    <property type="entry name" value="PPDK_N"/>
    <property type="match status" value="2"/>
</dbReference>
<evidence type="ECO:0000313" key="4">
    <source>
        <dbReference type="EMBL" id="CAI5453191.1"/>
    </source>
</evidence>
<evidence type="ECO:0000259" key="2">
    <source>
        <dbReference type="Pfam" id="PF00391"/>
    </source>
</evidence>
<feature type="domain" description="PEP-utilising enzyme mobile" evidence="2">
    <location>
        <begin position="1120"/>
        <end position="1174"/>
    </location>
</feature>
<dbReference type="Proteomes" id="UP001152747">
    <property type="component" value="Unassembled WGS sequence"/>
</dbReference>
<dbReference type="AlphaFoldDB" id="A0A9P1N9J2"/>
<accession>A0A9P1N9J2</accession>
<evidence type="ECO:0000256" key="1">
    <source>
        <dbReference type="ARBA" id="ARBA00007837"/>
    </source>
</evidence>
<feature type="domain" description="Pyruvate phosphate dikinase AMP/ATP-binding" evidence="3">
    <location>
        <begin position="578"/>
        <end position="634"/>
    </location>
</feature>
<dbReference type="EMBL" id="CANHGI010000005">
    <property type="protein sequence ID" value="CAI5453191.1"/>
    <property type="molecule type" value="Genomic_DNA"/>
</dbReference>
<dbReference type="Gene3D" id="3.30.470.20">
    <property type="entry name" value="ATP-grasp fold, B domain"/>
    <property type="match status" value="2"/>
</dbReference>
<dbReference type="PANTHER" id="PTHR43615:SF1">
    <property type="entry name" value="PPDK_N DOMAIN-CONTAINING PROTEIN"/>
    <property type="match status" value="1"/>
</dbReference>
<dbReference type="InterPro" id="IPR036637">
    <property type="entry name" value="Phosphohistidine_dom_sf"/>
</dbReference>
<dbReference type="SUPFAM" id="SSF52009">
    <property type="entry name" value="Phosphohistidine domain"/>
    <property type="match status" value="1"/>
</dbReference>
<dbReference type="Gene3D" id="3.50.30.10">
    <property type="entry name" value="Phosphohistidine domain"/>
    <property type="match status" value="1"/>
</dbReference>
<protein>
    <recommendedName>
        <fullName evidence="6">Phosphoenolpyruvate synthase</fullName>
    </recommendedName>
</protein>
<dbReference type="SUPFAM" id="SSF56059">
    <property type="entry name" value="Glutathione synthetase ATP-binding domain-like"/>
    <property type="match status" value="1"/>
</dbReference>
<name>A0A9P1N9J2_9PELO</name>
<comment type="similarity">
    <text evidence="1">Belongs to the PEP-utilizing enzyme family.</text>
</comment>